<feature type="region of interest" description="Disordered" evidence="6">
    <location>
        <begin position="425"/>
        <end position="452"/>
    </location>
</feature>
<name>A0A5J4KSP0_9CHLR</name>
<feature type="region of interest" description="Disordered" evidence="6">
    <location>
        <begin position="1"/>
        <end position="24"/>
    </location>
</feature>
<feature type="compositionally biased region" description="Basic and acidic residues" evidence="6">
    <location>
        <begin position="1"/>
        <end position="11"/>
    </location>
</feature>
<dbReference type="SUPFAM" id="SSF53756">
    <property type="entry name" value="UDP-Glycosyltransferase/glycogen phosphorylase"/>
    <property type="match status" value="1"/>
</dbReference>
<dbReference type="EMBL" id="BKZW01000001">
    <property type="protein sequence ID" value="GER89119.1"/>
    <property type="molecule type" value="Genomic_DNA"/>
</dbReference>
<dbReference type="AlphaFoldDB" id="A0A5J4KSP0"/>
<keyword evidence="7" id="KW-1133">Transmembrane helix</keyword>
<keyword evidence="7" id="KW-0472">Membrane</keyword>
<comment type="catalytic activity">
    <reaction evidence="5">
        <text>an L-alpha-D-Hep-(1-&gt;5)-[alpha-Kdo-(2-&gt;4)]-alpha-Kdo-(2-&gt;6)-lipid A + ADP-L-glycero-beta-D-manno-heptose = an L-alpha-D-Hep-(1-&gt;3)-L-alpha-D-Hep-(1-&gt;5)-[alpha-Kdo-(2-&gt;4)]-alpha-Kdo-(2-&gt;6)-lipid A + ADP + H(+)</text>
        <dbReference type="Rhea" id="RHEA:74071"/>
        <dbReference type="ChEBI" id="CHEBI:15378"/>
        <dbReference type="ChEBI" id="CHEBI:61506"/>
        <dbReference type="ChEBI" id="CHEBI:193068"/>
        <dbReference type="ChEBI" id="CHEBI:193069"/>
        <dbReference type="ChEBI" id="CHEBI:456216"/>
        <dbReference type="EC" id="2.4.99.24"/>
    </reaction>
</comment>
<dbReference type="PANTHER" id="PTHR30160">
    <property type="entry name" value="TETRAACYLDISACCHARIDE 4'-KINASE-RELATED"/>
    <property type="match status" value="1"/>
</dbReference>
<feature type="compositionally biased region" description="Basic and acidic residues" evidence="6">
    <location>
        <begin position="443"/>
        <end position="452"/>
    </location>
</feature>
<feature type="transmembrane region" description="Helical" evidence="7">
    <location>
        <begin position="34"/>
        <end position="52"/>
    </location>
</feature>
<sequence>MAQALHNRDEYGYPTQPDSRKKLRNTAVHSSKRILLAVIYILMSLFGLVLQVQARGKSRPALRPETFHPRRILVIRLDLIGDLVLSLPVVRLLQRTYPDAEIDVLALPSSARVITSDPDIHTLFTYDPNIWRRPKGLLNPRNWRDARLLRQCLQARNYDLAISIFGPWAALLSVFSGARRRVGFGKEGYPGLLTDSVAGQHWDPRDHIHEVDYCLRLAEAAGANIQAEDRVPTLTVSQTAQQEVETLLQQEGVVADKPLIACHVSSNNGQSKRWPIPYWARLIDQLIRNDSATVVFTGAPDDKELIAAITARMQEQAINLAGKTSLGQLAALLQRADLVITGDSGPMHIACAVGTAVIAIHGPTDPALSGPVSPRATILRDDIWCSPCYKAKGAPADCRFFTTQCMKNITPQHVFNTVETVLGQSSKRQPEEATIREQTQSVEEIKDGHDLS</sequence>
<dbReference type="GO" id="GO:0009244">
    <property type="term" value="P:lipopolysaccharide core region biosynthetic process"/>
    <property type="evidence" value="ECO:0007669"/>
    <property type="project" value="TreeGrafter"/>
</dbReference>
<organism evidence="8 9">
    <name type="scientific">Dictyobacter vulcani</name>
    <dbReference type="NCBI Taxonomy" id="2607529"/>
    <lineage>
        <taxon>Bacteria</taxon>
        <taxon>Bacillati</taxon>
        <taxon>Chloroflexota</taxon>
        <taxon>Ktedonobacteria</taxon>
        <taxon>Ktedonobacterales</taxon>
        <taxon>Dictyobacteraceae</taxon>
        <taxon>Dictyobacter</taxon>
    </lineage>
</organism>
<dbReference type="EC" id="2.4.99.24" evidence="4"/>
<dbReference type="RefSeq" id="WP_151756923.1">
    <property type="nucleotide sequence ID" value="NZ_BKZW01000001.1"/>
</dbReference>
<evidence type="ECO:0000256" key="2">
    <source>
        <dbReference type="ARBA" id="ARBA00022679"/>
    </source>
</evidence>
<dbReference type="InterPro" id="IPR002201">
    <property type="entry name" value="Glyco_trans_9"/>
</dbReference>
<protein>
    <recommendedName>
        <fullName evidence="4">lipopolysaccharide heptosyltransferase II</fullName>
        <ecNumber evidence="4">2.4.99.24</ecNumber>
    </recommendedName>
</protein>
<accession>A0A5J4KSP0</accession>
<evidence type="ECO:0000256" key="6">
    <source>
        <dbReference type="SAM" id="MobiDB-lite"/>
    </source>
</evidence>
<dbReference type="InterPro" id="IPR051199">
    <property type="entry name" value="LPS_LOS_Heptosyltrfase"/>
</dbReference>
<dbReference type="GO" id="GO:0008713">
    <property type="term" value="F:ADP-heptose-lipopolysaccharide heptosyltransferase activity"/>
    <property type="evidence" value="ECO:0007669"/>
    <property type="project" value="UniProtKB-EC"/>
</dbReference>
<evidence type="ECO:0000256" key="4">
    <source>
        <dbReference type="ARBA" id="ARBA00044042"/>
    </source>
</evidence>
<comment type="caution">
    <text evidence="8">The sequence shown here is derived from an EMBL/GenBank/DDBJ whole genome shotgun (WGS) entry which is preliminary data.</text>
</comment>
<dbReference type="Pfam" id="PF01075">
    <property type="entry name" value="Glyco_transf_9"/>
    <property type="match status" value="1"/>
</dbReference>
<dbReference type="NCBIfam" id="TIGR02195">
    <property type="entry name" value="heptsyl_trn_II"/>
    <property type="match status" value="1"/>
</dbReference>
<keyword evidence="1" id="KW-0328">Glycosyltransferase</keyword>
<comment type="similarity">
    <text evidence="3">Belongs to the glycosyltransferase 9 family.</text>
</comment>
<evidence type="ECO:0000313" key="9">
    <source>
        <dbReference type="Proteomes" id="UP000326912"/>
    </source>
</evidence>
<dbReference type="InterPro" id="IPR011910">
    <property type="entry name" value="RfaF"/>
</dbReference>
<gene>
    <name evidence="8" type="ORF">KDW_32810</name>
</gene>
<keyword evidence="7" id="KW-0812">Transmembrane</keyword>
<evidence type="ECO:0000256" key="3">
    <source>
        <dbReference type="ARBA" id="ARBA00043995"/>
    </source>
</evidence>
<evidence type="ECO:0000256" key="7">
    <source>
        <dbReference type="SAM" id="Phobius"/>
    </source>
</evidence>
<evidence type="ECO:0000313" key="8">
    <source>
        <dbReference type="EMBL" id="GER89119.1"/>
    </source>
</evidence>
<dbReference type="CDD" id="cd03789">
    <property type="entry name" value="GT9_LPS_heptosyltransferase"/>
    <property type="match status" value="1"/>
</dbReference>
<dbReference type="GO" id="GO:0005829">
    <property type="term" value="C:cytosol"/>
    <property type="evidence" value="ECO:0007669"/>
    <property type="project" value="TreeGrafter"/>
</dbReference>
<evidence type="ECO:0000256" key="5">
    <source>
        <dbReference type="ARBA" id="ARBA00047503"/>
    </source>
</evidence>
<dbReference type="Gene3D" id="3.40.50.2000">
    <property type="entry name" value="Glycogen Phosphorylase B"/>
    <property type="match status" value="2"/>
</dbReference>
<reference evidence="8 9" key="1">
    <citation type="submission" date="2019-10" db="EMBL/GenBank/DDBJ databases">
        <title>Dictyobacter vulcani sp. nov., within the class Ktedonobacteria, isolated from soil of volcanic Mt. Zao.</title>
        <authorList>
            <person name="Zheng Y."/>
            <person name="Wang C.M."/>
            <person name="Sakai Y."/>
            <person name="Abe K."/>
            <person name="Yokota A."/>
            <person name="Yabe S."/>
        </authorList>
    </citation>
    <scope>NUCLEOTIDE SEQUENCE [LARGE SCALE GENOMIC DNA]</scope>
    <source>
        <strain evidence="8 9">W12</strain>
    </source>
</reference>
<evidence type="ECO:0000256" key="1">
    <source>
        <dbReference type="ARBA" id="ARBA00022676"/>
    </source>
</evidence>
<proteinExistence type="inferred from homology"/>
<keyword evidence="9" id="KW-1185">Reference proteome</keyword>
<dbReference type="Proteomes" id="UP000326912">
    <property type="component" value="Unassembled WGS sequence"/>
</dbReference>
<dbReference type="PANTHER" id="PTHR30160:SF1">
    <property type="entry name" value="LIPOPOLYSACCHARIDE 1,2-N-ACETYLGLUCOSAMINETRANSFERASE-RELATED"/>
    <property type="match status" value="1"/>
</dbReference>
<keyword evidence="2 8" id="KW-0808">Transferase</keyword>